<keyword evidence="3" id="KW-1185">Reference proteome</keyword>
<organism evidence="2 3">
    <name type="scientific">Penicillium malachiteum</name>
    <dbReference type="NCBI Taxonomy" id="1324776"/>
    <lineage>
        <taxon>Eukaryota</taxon>
        <taxon>Fungi</taxon>
        <taxon>Dikarya</taxon>
        <taxon>Ascomycota</taxon>
        <taxon>Pezizomycotina</taxon>
        <taxon>Eurotiomycetes</taxon>
        <taxon>Eurotiomycetidae</taxon>
        <taxon>Eurotiales</taxon>
        <taxon>Aspergillaceae</taxon>
        <taxon>Penicillium</taxon>
    </lineage>
</organism>
<dbReference type="EMBL" id="JAQJAN010000002">
    <property type="protein sequence ID" value="KAJ5738096.1"/>
    <property type="molecule type" value="Genomic_DNA"/>
</dbReference>
<feature type="region of interest" description="Disordered" evidence="1">
    <location>
        <begin position="1"/>
        <end position="23"/>
    </location>
</feature>
<dbReference type="Proteomes" id="UP001215712">
    <property type="component" value="Unassembled WGS sequence"/>
</dbReference>
<comment type="caution">
    <text evidence="2">The sequence shown here is derived from an EMBL/GenBank/DDBJ whole genome shotgun (WGS) entry which is preliminary data.</text>
</comment>
<evidence type="ECO:0000256" key="1">
    <source>
        <dbReference type="SAM" id="MobiDB-lite"/>
    </source>
</evidence>
<sequence length="364" mass="41086">MSTTSEDDGENHTILPQNNRGGWVNPEDFSPMPQCIAQQDESLWLSTMTKCTKKRCTSHFGVICTHHQWLTQLSCLSVSSSSGLVARYLPYCDRSILAKAQLYSWIRSITGRTWLVKVGDANGLQNLSPASLDSGYASVDVIAKAPKCLTRSTSVSREPFQHVIASCSFTSTSQDIGNPARPWEYRQSEHSMIALDFETVGYDLVGDRINDGDYFDKCCFCDSFTMDLEKEPCSRSGQFEFMKKRFWINATRGPTSLPNDWTDTLITTQYSFIPIEDWRWPMCVADMPKQVTELTDQCATDAYEIDSGGYCNVRRAVDRACFCQNASYDSCTGLCHIFETRIDYITWLHGLCGDVQDWQGLSDN</sequence>
<dbReference type="AlphaFoldDB" id="A0AAD6HTW2"/>
<evidence type="ECO:0000313" key="2">
    <source>
        <dbReference type="EMBL" id="KAJ5738096.1"/>
    </source>
</evidence>
<accession>A0AAD6HTW2</accession>
<reference evidence="2" key="2">
    <citation type="submission" date="2023-01" db="EMBL/GenBank/DDBJ databases">
        <authorList>
            <person name="Petersen C."/>
        </authorList>
    </citation>
    <scope>NUCLEOTIDE SEQUENCE</scope>
    <source>
        <strain evidence="2">IBT 17514</strain>
    </source>
</reference>
<reference evidence="2" key="1">
    <citation type="journal article" date="2023" name="IMA Fungus">
        <title>Comparative genomic study of the Penicillium genus elucidates a diverse pangenome and 15 lateral gene transfer events.</title>
        <authorList>
            <person name="Petersen C."/>
            <person name="Sorensen T."/>
            <person name="Nielsen M.R."/>
            <person name="Sondergaard T.E."/>
            <person name="Sorensen J.L."/>
            <person name="Fitzpatrick D.A."/>
            <person name="Frisvad J.C."/>
            <person name="Nielsen K.L."/>
        </authorList>
    </citation>
    <scope>NUCLEOTIDE SEQUENCE</scope>
    <source>
        <strain evidence="2">IBT 17514</strain>
    </source>
</reference>
<proteinExistence type="predicted"/>
<name>A0AAD6HTW2_9EURO</name>
<protein>
    <submittedName>
        <fullName evidence="2">Uncharacterized protein</fullName>
    </submittedName>
</protein>
<gene>
    <name evidence="2" type="ORF">N7493_001251</name>
</gene>
<evidence type="ECO:0000313" key="3">
    <source>
        <dbReference type="Proteomes" id="UP001215712"/>
    </source>
</evidence>